<feature type="compositionally biased region" description="Basic and acidic residues" evidence="1">
    <location>
        <begin position="300"/>
        <end position="311"/>
    </location>
</feature>
<feature type="compositionally biased region" description="Basic and acidic residues" evidence="1">
    <location>
        <begin position="322"/>
        <end position="333"/>
    </location>
</feature>
<feature type="compositionally biased region" description="Gly residues" evidence="1">
    <location>
        <begin position="250"/>
        <end position="267"/>
    </location>
</feature>
<name>A0AAU8B3H7_9VIRU</name>
<protein>
    <submittedName>
        <fullName evidence="2">Uncharacterized protein</fullName>
    </submittedName>
</protein>
<evidence type="ECO:0000256" key="1">
    <source>
        <dbReference type="SAM" id="MobiDB-lite"/>
    </source>
</evidence>
<feature type="compositionally biased region" description="Gly residues" evidence="1">
    <location>
        <begin position="276"/>
        <end position="299"/>
    </location>
</feature>
<proteinExistence type="predicted"/>
<sequence>MLLGVYLRFSRLILLAFCFVPFYSHSAEIWNDLVTPIYWYDSPKDIDRPNETPPYKCNLGDLPGVLKDGNPKAPKHDVFVDETESSVRIQYGERGKSGKGGYLRYAELFKFDSKLPDGIKNQLSGALKKALKSGNCTLANELANQLKNGQPKECDGDMCLSFEDGNGSTCTVVSSGGSYCKWDGGTSQGTTEDGTPRITISPRDGSLEDYAGVNETDKISDDNSSDSGNTGNKDGGINEHKGNPGSNDTGSGGTSNSGNGSGGGTGTADGNTSGSKGAGGAGSGDGTGGKGKDGGNGTGEKGDGEGKKGDGKGSGTGDGDGNSDKDKDGEKTQVDLSAPSMNEVFSGLKKTLKDKFLGDFEITGGECPKPSITLMGRSYTISHHCDILETVREYFAALMMFLYTFSAMRVILSS</sequence>
<accession>A0AAU8B3H7</accession>
<reference evidence="2" key="1">
    <citation type="submission" date="2024-03" db="EMBL/GenBank/DDBJ databases">
        <title>Diverse circular DNA viruses in blood, oral, and fecal samples of captive lemurs.</title>
        <authorList>
            <person name="Paietta E.N."/>
            <person name="Kraberger S."/>
            <person name="Lund M.C."/>
            <person name="Custer J.M."/>
            <person name="Vargas K.M."/>
            <person name="Ehmke E.E."/>
            <person name="Yoder A.D."/>
            <person name="Varsani A."/>
        </authorList>
    </citation>
    <scope>NUCLEOTIDE SEQUENCE</scope>
    <source>
        <strain evidence="2">Duke_25SF_70</strain>
    </source>
</reference>
<dbReference type="EMBL" id="PP511690">
    <property type="protein sequence ID" value="XCD06600.1"/>
    <property type="molecule type" value="Genomic_DNA"/>
</dbReference>
<organism evidence="2">
    <name type="scientific">Dulem virus 55</name>
    <dbReference type="NCBI Taxonomy" id="3145766"/>
    <lineage>
        <taxon>Viruses</taxon>
        <taxon>Monodnaviria</taxon>
        <taxon>Loebvirae</taxon>
        <taxon>Hofneiviricota</taxon>
        <taxon>Faserviricetes</taxon>
        <taxon>Tubulavirales</taxon>
        <taxon>Inoviridae</taxon>
        <taxon>Inovirus</taxon>
    </lineage>
</organism>
<evidence type="ECO:0000313" key="2">
    <source>
        <dbReference type="EMBL" id="XCD06600.1"/>
    </source>
</evidence>
<feature type="region of interest" description="Disordered" evidence="1">
    <location>
        <begin position="181"/>
        <end position="339"/>
    </location>
</feature>